<name>A0A4Q9FB33_9FLAO</name>
<reference evidence="1 2" key="1">
    <citation type="submission" date="2019-02" db="EMBL/GenBank/DDBJ databases">
        <title>Hyunsoonleella sp., isolated from marine sediment.</title>
        <authorList>
            <person name="Liu B.-T."/>
        </authorList>
    </citation>
    <scope>NUCLEOTIDE SEQUENCE [LARGE SCALE GENOMIC DNA]</scope>
    <source>
        <strain evidence="1 2">T58</strain>
    </source>
</reference>
<keyword evidence="2" id="KW-1185">Reference proteome</keyword>
<dbReference type="EMBL" id="SIRT01000013">
    <property type="protein sequence ID" value="TBN00868.1"/>
    <property type="molecule type" value="Genomic_DNA"/>
</dbReference>
<proteinExistence type="predicted"/>
<dbReference type="AlphaFoldDB" id="A0A4Q9FB33"/>
<accession>A0A4Q9FB33</accession>
<dbReference type="OrthoDB" id="5700441at2"/>
<comment type="caution">
    <text evidence="1">The sequence shown here is derived from an EMBL/GenBank/DDBJ whole genome shotgun (WGS) entry which is preliminary data.</text>
</comment>
<protein>
    <submittedName>
        <fullName evidence="1">DUF4230 domain-containing protein</fullName>
    </submittedName>
</protein>
<dbReference type="Pfam" id="PF14014">
    <property type="entry name" value="DUF4230"/>
    <property type="match status" value="1"/>
</dbReference>
<sequence>MRKILFGVVVTLVILFTFKYCEDKKEEKILLKESSSLIKEQVDNVGKLVVTEGHFSEVFTYKNSKDVFGDLLSAEKKALVVVNAEVTVAYDLSKIEYDINETTKILTITNIPTEEIKIHPDLEYYDVQADYLNPFEAKDYNNINKTVRQALSKKIENSDIKTNAKNRLISELSKFYILTNSLGWTLKYDETPIIDRNDLEAIKL</sequence>
<dbReference type="RefSeq" id="WP_130965120.1">
    <property type="nucleotide sequence ID" value="NZ_SIRT01000013.1"/>
</dbReference>
<evidence type="ECO:0000313" key="2">
    <source>
        <dbReference type="Proteomes" id="UP000291142"/>
    </source>
</evidence>
<dbReference type="Proteomes" id="UP000291142">
    <property type="component" value="Unassembled WGS sequence"/>
</dbReference>
<organism evidence="1 2">
    <name type="scientific">Hyunsoonleella flava</name>
    <dbReference type="NCBI Taxonomy" id="2527939"/>
    <lineage>
        <taxon>Bacteria</taxon>
        <taxon>Pseudomonadati</taxon>
        <taxon>Bacteroidota</taxon>
        <taxon>Flavobacteriia</taxon>
        <taxon>Flavobacteriales</taxon>
        <taxon>Flavobacteriaceae</taxon>
    </lineage>
</organism>
<gene>
    <name evidence="1" type="ORF">EYD45_13660</name>
</gene>
<dbReference type="InterPro" id="IPR025324">
    <property type="entry name" value="DUF4230"/>
</dbReference>
<evidence type="ECO:0000313" key="1">
    <source>
        <dbReference type="EMBL" id="TBN00868.1"/>
    </source>
</evidence>